<dbReference type="InterPro" id="IPR009075">
    <property type="entry name" value="AcylCo_DH/oxidase_C"/>
</dbReference>
<evidence type="ECO:0000259" key="6">
    <source>
        <dbReference type="Pfam" id="PF00441"/>
    </source>
</evidence>
<dbReference type="GO" id="GO:0003995">
    <property type="term" value="F:acyl-CoA dehydrogenase activity"/>
    <property type="evidence" value="ECO:0007669"/>
    <property type="project" value="TreeGrafter"/>
</dbReference>
<dbReference type="InterPro" id="IPR037069">
    <property type="entry name" value="AcylCoA_DH/ox_N_sf"/>
</dbReference>
<comment type="similarity">
    <text evidence="2 5">Belongs to the acyl-CoA dehydrogenase family.</text>
</comment>
<reference evidence="9 10" key="1">
    <citation type="submission" date="2016-09" db="EMBL/GenBank/DDBJ databases">
        <title>Rhizobium sp. nov., a novel species isolated from the rice rhizosphere.</title>
        <authorList>
            <person name="Zhao J."/>
            <person name="Zhang X."/>
        </authorList>
    </citation>
    <scope>NUCLEOTIDE SEQUENCE [LARGE SCALE GENOMIC DNA]</scope>
    <source>
        <strain evidence="9 10">1.7048</strain>
    </source>
</reference>
<dbReference type="AlphaFoldDB" id="A0A1Q9AU20"/>
<evidence type="ECO:0000313" key="9">
    <source>
        <dbReference type="EMBL" id="OLP58916.1"/>
    </source>
</evidence>
<dbReference type="Pfam" id="PF00441">
    <property type="entry name" value="Acyl-CoA_dh_1"/>
    <property type="match status" value="1"/>
</dbReference>
<name>A0A1Q9AU20_9HYPH</name>
<feature type="domain" description="Acyl-CoA dehydrogenase/oxidase N-terminal" evidence="8">
    <location>
        <begin position="10"/>
        <end position="116"/>
    </location>
</feature>
<dbReference type="Pfam" id="PF02771">
    <property type="entry name" value="Acyl-CoA_dh_N"/>
    <property type="match status" value="1"/>
</dbReference>
<feature type="domain" description="Acyl-CoA oxidase/dehydrogenase middle" evidence="7">
    <location>
        <begin position="121"/>
        <end position="216"/>
    </location>
</feature>
<dbReference type="PANTHER" id="PTHR43884:SF12">
    <property type="entry name" value="ISOVALERYL-COA DEHYDROGENASE, MITOCHONDRIAL-RELATED"/>
    <property type="match status" value="1"/>
</dbReference>
<accession>A0A1Q9AU20</accession>
<dbReference type="InterPro" id="IPR036250">
    <property type="entry name" value="AcylCo_DH-like_C"/>
</dbReference>
<dbReference type="InterPro" id="IPR013786">
    <property type="entry name" value="AcylCoA_DH/ox_N"/>
</dbReference>
<sequence length="378" mass="41083">MDATSDPLNIFRATCKEFLMLEGAPNQQAWEDQGFVDRSFWRKAGEAGLLGITAPIEFGGRGITDYRYSAALTEELVRADVSAPGFVSHNDVVASYISALGTSSQKERWLPDLCKGRKIAAIAVTEHSGGSNTAEMQTTAQPDGSNYIVTGGKAYITNGMQADLLVVAVKTPGGPQGSGISLLVIDGDAPGLSRGQLHKKLGWHASDTADLRFSECLVPKENLLGRVNLGNMHFLAAMPRERLSISIVAVTTAEAIMNVTLNHVRQRKAFGSPIGSLQYNRFDLARLHTEISISRLYANASIEKFNKGEFNTIEAAQLKLWTTEMQFKVADRCLQLFGAGGYMASSEVARKWTNSRVQTIYGGTSEVMLEIISKSLKL</sequence>
<organism evidence="9 10">
    <name type="scientific">Xaviernesmea oryzae</name>
    <dbReference type="NCBI Taxonomy" id="464029"/>
    <lineage>
        <taxon>Bacteria</taxon>
        <taxon>Pseudomonadati</taxon>
        <taxon>Pseudomonadota</taxon>
        <taxon>Alphaproteobacteria</taxon>
        <taxon>Hyphomicrobiales</taxon>
        <taxon>Rhizobiaceae</taxon>
        <taxon>Rhizobium/Agrobacterium group</taxon>
        <taxon>Xaviernesmea</taxon>
    </lineage>
</organism>
<dbReference type="InterPro" id="IPR009100">
    <property type="entry name" value="AcylCoA_DH/oxidase_NM_dom_sf"/>
</dbReference>
<evidence type="ECO:0000256" key="4">
    <source>
        <dbReference type="ARBA" id="ARBA00022827"/>
    </source>
</evidence>
<evidence type="ECO:0000256" key="2">
    <source>
        <dbReference type="ARBA" id="ARBA00009347"/>
    </source>
</evidence>
<comment type="caution">
    <text evidence="9">The sequence shown here is derived from an EMBL/GenBank/DDBJ whole genome shotgun (WGS) entry which is preliminary data.</text>
</comment>
<gene>
    <name evidence="9" type="ORF">BJF93_23095</name>
</gene>
<evidence type="ECO:0000256" key="5">
    <source>
        <dbReference type="RuleBase" id="RU362125"/>
    </source>
</evidence>
<comment type="cofactor">
    <cofactor evidence="1 5">
        <name>FAD</name>
        <dbReference type="ChEBI" id="CHEBI:57692"/>
    </cofactor>
</comment>
<dbReference type="SUPFAM" id="SSF47203">
    <property type="entry name" value="Acyl-CoA dehydrogenase C-terminal domain-like"/>
    <property type="match status" value="1"/>
</dbReference>
<protein>
    <submittedName>
        <fullName evidence="9">Acyl-CoA dehydrogenase</fullName>
    </submittedName>
</protein>
<keyword evidence="10" id="KW-1185">Reference proteome</keyword>
<keyword evidence="5" id="KW-0560">Oxidoreductase</keyword>
<dbReference type="EMBL" id="MKIP01000054">
    <property type="protein sequence ID" value="OLP58916.1"/>
    <property type="molecule type" value="Genomic_DNA"/>
</dbReference>
<proteinExistence type="inferred from homology"/>
<dbReference type="PANTHER" id="PTHR43884">
    <property type="entry name" value="ACYL-COA DEHYDROGENASE"/>
    <property type="match status" value="1"/>
</dbReference>
<dbReference type="GO" id="GO:0050660">
    <property type="term" value="F:flavin adenine dinucleotide binding"/>
    <property type="evidence" value="ECO:0007669"/>
    <property type="project" value="InterPro"/>
</dbReference>
<dbReference type="InterPro" id="IPR046373">
    <property type="entry name" value="Acyl-CoA_Oxase/DH_mid-dom_sf"/>
</dbReference>
<dbReference type="SUPFAM" id="SSF56645">
    <property type="entry name" value="Acyl-CoA dehydrogenase NM domain-like"/>
    <property type="match status" value="1"/>
</dbReference>
<feature type="domain" description="Acyl-CoA dehydrogenase/oxidase C-terminal" evidence="6">
    <location>
        <begin position="236"/>
        <end position="376"/>
    </location>
</feature>
<dbReference type="Gene3D" id="1.10.540.10">
    <property type="entry name" value="Acyl-CoA dehydrogenase/oxidase, N-terminal domain"/>
    <property type="match status" value="1"/>
</dbReference>
<dbReference type="InterPro" id="IPR006091">
    <property type="entry name" value="Acyl-CoA_Oxase/DH_mid-dom"/>
</dbReference>
<dbReference type="Proteomes" id="UP000186364">
    <property type="component" value="Unassembled WGS sequence"/>
</dbReference>
<keyword evidence="4 5" id="KW-0274">FAD</keyword>
<keyword evidence="3 5" id="KW-0285">Flavoprotein</keyword>
<dbReference type="RefSeq" id="WP_075628749.1">
    <property type="nucleotide sequence ID" value="NZ_FOAM01000017.1"/>
</dbReference>
<dbReference type="Pfam" id="PF02770">
    <property type="entry name" value="Acyl-CoA_dh_M"/>
    <property type="match status" value="1"/>
</dbReference>
<dbReference type="Gene3D" id="2.40.110.10">
    <property type="entry name" value="Butyryl-CoA Dehydrogenase, subunit A, domain 2"/>
    <property type="match status" value="1"/>
</dbReference>
<evidence type="ECO:0000259" key="7">
    <source>
        <dbReference type="Pfam" id="PF02770"/>
    </source>
</evidence>
<evidence type="ECO:0000256" key="1">
    <source>
        <dbReference type="ARBA" id="ARBA00001974"/>
    </source>
</evidence>
<evidence type="ECO:0000256" key="3">
    <source>
        <dbReference type="ARBA" id="ARBA00022630"/>
    </source>
</evidence>
<evidence type="ECO:0000259" key="8">
    <source>
        <dbReference type="Pfam" id="PF02771"/>
    </source>
</evidence>
<dbReference type="Gene3D" id="1.20.140.10">
    <property type="entry name" value="Butyryl-CoA Dehydrogenase, subunit A, domain 3"/>
    <property type="match status" value="1"/>
</dbReference>
<dbReference type="OrthoDB" id="9775090at2"/>
<evidence type="ECO:0000313" key="10">
    <source>
        <dbReference type="Proteomes" id="UP000186364"/>
    </source>
</evidence>